<dbReference type="EMBL" id="VFLP01000014">
    <property type="protein sequence ID" value="TRX95757.1"/>
    <property type="molecule type" value="Genomic_DNA"/>
</dbReference>
<evidence type="ECO:0000313" key="1">
    <source>
        <dbReference type="EMBL" id="TRX95757.1"/>
    </source>
</evidence>
<evidence type="ECO:0008006" key="3">
    <source>
        <dbReference type="Google" id="ProtNLM"/>
    </source>
</evidence>
<dbReference type="InterPro" id="IPR029032">
    <property type="entry name" value="AhpD-like"/>
</dbReference>
<organism evidence="1 2">
    <name type="scientific">Xylaria flabelliformis</name>
    <dbReference type="NCBI Taxonomy" id="2512241"/>
    <lineage>
        <taxon>Eukaryota</taxon>
        <taxon>Fungi</taxon>
        <taxon>Dikarya</taxon>
        <taxon>Ascomycota</taxon>
        <taxon>Pezizomycotina</taxon>
        <taxon>Sordariomycetes</taxon>
        <taxon>Xylariomycetidae</taxon>
        <taxon>Xylariales</taxon>
        <taxon>Xylariaceae</taxon>
        <taxon>Xylaria</taxon>
    </lineage>
</organism>
<dbReference type="AlphaFoldDB" id="A0A553I6C7"/>
<comment type="caution">
    <text evidence="1">The sequence shown here is derived from an EMBL/GenBank/DDBJ whole genome shotgun (WGS) entry which is preliminary data.</text>
</comment>
<evidence type="ECO:0000313" key="2">
    <source>
        <dbReference type="Proteomes" id="UP000319160"/>
    </source>
</evidence>
<proteinExistence type="predicted"/>
<dbReference type="OrthoDB" id="2567457at2759"/>
<sequence>MAPRYPLDIAPDANAGHTMQKLMQECHGPLPFPVLDENEDAMLGWLGPMRYYVPSFPSPRDQLFHRSRPTYQAPCLPISTDILASYTMDLAPIVFDLYKSAFSKVSSRTRQLVIFAYLSVVKEPYMTYCRRLLGLRGGLTDDEIEHALAGRLSQSLSEKEASAYRLGIHLTTLNGPVDDETWQEYASKLSRTEITTIANIVGVYQWACLLTRLNGDNATSADHARSLDNMHGA</sequence>
<name>A0A553I6C7_9PEZI</name>
<dbReference type="Gene3D" id="1.20.1290.10">
    <property type="entry name" value="AhpD-like"/>
    <property type="match status" value="1"/>
</dbReference>
<dbReference type="STRING" id="2512241.A0A553I6C7"/>
<gene>
    <name evidence="1" type="ORF">FHL15_003311</name>
</gene>
<dbReference type="SUPFAM" id="SSF69118">
    <property type="entry name" value="AhpD-like"/>
    <property type="match status" value="1"/>
</dbReference>
<dbReference type="Proteomes" id="UP000319160">
    <property type="component" value="Unassembled WGS sequence"/>
</dbReference>
<protein>
    <recommendedName>
        <fullName evidence="3">Carboxymuconolactone decarboxylase-like domain-containing protein</fullName>
    </recommendedName>
</protein>
<accession>A0A553I6C7</accession>
<keyword evidence="2" id="KW-1185">Reference proteome</keyword>
<reference evidence="2" key="1">
    <citation type="submission" date="2019-06" db="EMBL/GenBank/DDBJ databases">
        <title>Draft genome sequence of the griseofulvin-producing fungus Xylaria cubensis strain G536.</title>
        <authorList>
            <person name="Mead M.E."/>
            <person name="Raja H.A."/>
            <person name="Steenwyk J.L."/>
            <person name="Knowles S.L."/>
            <person name="Oberlies N.H."/>
            <person name="Rokas A."/>
        </authorList>
    </citation>
    <scope>NUCLEOTIDE SEQUENCE [LARGE SCALE GENOMIC DNA]</scope>
    <source>
        <strain evidence="2">G536</strain>
    </source>
</reference>